<comment type="caution">
    <text evidence="4">The sequence shown here is derived from an EMBL/GenBank/DDBJ whole genome shotgun (WGS) entry which is preliminary data.</text>
</comment>
<dbReference type="Pfam" id="PF00080">
    <property type="entry name" value="Sod_Cu"/>
    <property type="match status" value="1"/>
</dbReference>
<dbReference type="GO" id="GO:0006801">
    <property type="term" value="P:superoxide metabolic process"/>
    <property type="evidence" value="ECO:0007669"/>
    <property type="project" value="InterPro"/>
</dbReference>
<comment type="similarity">
    <text evidence="1">Belongs to the Cu-Zn superoxide dismutase family.</text>
</comment>
<feature type="domain" description="Superoxide dismutase copper/zinc binding" evidence="3">
    <location>
        <begin position="76"/>
        <end position="201"/>
    </location>
</feature>
<dbReference type="Proteomes" id="UP000094487">
    <property type="component" value="Unassembled WGS sequence"/>
</dbReference>
<evidence type="ECO:0000313" key="5">
    <source>
        <dbReference type="Proteomes" id="UP000094487"/>
    </source>
</evidence>
<dbReference type="InterPro" id="IPR036423">
    <property type="entry name" value="SOD-like_Cu/Zn_dom_sf"/>
</dbReference>
<dbReference type="AlphaFoldDB" id="A0A1E3LSN9"/>
<keyword evidence="5" id="KW-1185">Reference proteome</keyword>
<proteinExistence type="inferred from homology"/>
<dbReference type="SUPFAM" id="SSF49329">
    <property type="entry name" value="Cu,Zn superoxide dismutase-like"/>
    <property type="match status" value="1"/>
</dbReference>
<evidence type="ECO:0000259" key="3">
    <source>
        <dbReference type="Pfam" id="PF00080"/>
    </source>
</evidence>
<feature type="chain" id="PRO_5009131956" description="Superoxide dismutase copper/zinc binding domain-containing protein" evidence="2">
    <location>
        <begin position="23"/>
        <end position="205"/>
    </location>
</feature>
<organism evidence="4 5">
    <name type="scientific">Sphingomonas turrisvirgatae</name>
    <dbReference type="NCBI Taxonomy" id="1888892"/>
    <lineage>
        <taxon>Bacteria</taxon>
        <taxon>Pseudomonadati</taxon>
        <taxon>Pseudomonadota</taxon>
        <taxon>Alphaproteobacteria</taxon>
        <taxon>Sphingomonadales</taxon>
        <taxon>Sphingomonadaceae</taxon>
        <taxon>Sphingomonas</taxon>
    </lineage>
</organism>
<dbReference type="PROSITE" id="PS51257">
    <property type="entry name" value="PROKAR_LIPOPROTEIN"/>
    <property type="match status" value="1"/>
</dbReference>
<evidence type="ECO:0000256" key="2">
    <source>
        <dbReference type="SAM" id="SignalP"/>
    </source>
</evidence>
<protein>
    <recommendedName>
        <fullName evidence="3">Superoxide dismutase copper/zinc binding domain-containing protein</fullName>
    </recommendedName>
</protein>
<evidence type="ECO:0000313" key="4">
    <source>
        <dbReference type="EMBL" id="ODP36749.1"/>
    </source>
</evidence>
<dbReference type="GO" id="GO:0005507">
    <property type="term" value="F:copper ion binding"/>
    <property type="evidence" value="ECO:0007669"/>
    <property type="project" value="InterPro"/>
</dbReference>
<sequence length="205" mass="20239">MPAMIRPATLLVGLALATTACGGTTTPNANVEEPVFTNEAMPIENEAMGNAAMGNQTAAAQSATAALAMADGTPAGSATATQTADGLAITVSVTGIPAGPHGVHVHMTGKCEAPKFESAGGHWNPTSAQHGLDNPKGSHAGDMPNLTAAADGTGNLSFTLKSGTMAQLLDADGSAFVVHAGQDDQKTDPSGNSGDRIACGVFAAS</sequence>
<evidence type="ECO:0000256" key="1">
    <source>
        <dbReference type="ARBA" id="ARBA00010457"/>
    </source>
</evidence>
<gene>
    <name evidence="4" type="ORF">BFL28_19665</name>
</gene>
<dbReference type="PANTHER" id="PTHR10003">
    <property type="entry name" value="SUPEROXIDE DISMUTASE CU-ZN -RELATED"/>
    <property type="match status" value="1"/>
</dbReference>
<accession>A0A1E3LSN9</accession>
<keyword evidence="2" id="KW-0732">Signal</keyword>
<dbReference type="STRING" id="1888892.BFL28_19665"/>
<name>A0A1E3LSN9_9SPHN</name>
<dbReference type="InterPro" id="IPR001424">
    <property type="entry name" value="SOD_Cu_Zn_dom"/>
</dbReference>
<dbReference type="CDD" id="cd00305">
    <property type="entry name" value="Cu-Zn_Superoxide_Dismutase"/>
    <property type="match status" value="1"/>
</dbReference>
<dbReference type="Gene3D" id="2.60.40.200">
    <property type="entry name" value="Superoxide dismutase, copper/zinc binding domain"/>
    <property type="match status" value="1"/>
</dbReference>
<reference evidence="4 5" key="1">
    <citation type="submission" date="2016-08" db="EMBL/GenBank/DDBJ databases">
        <title>Draft genome of the agarase producing Sphingomonas sp. MCT13.</title>
        <authorList>
            <person name="D'Andrea M.M."/>
            <person name="Rossolini G.M."/>
            <person name="Thaller M.C."/>
        </authorList>
    </citation>
    <scope>NUCLEOTIDE SEQUENCE [LARGE SCALE GENOMIC DNA]</scope>
    <source>
        <strain evidence="4 5">MCT13</strain>
    </source>
</reference>
<feature type="signal peptide" evidence="2">
    <location>
        <begin position="1"/>
        <end position="22"/>
    </location>
</feature>
<dbReference type="InterPro" id="IPR024134">
    <property type="entry name" value="SOD_Cu/Zn_/chaperone"/>
</dbReference>
<dbReference type="EMBL" id="MDDS01000050">
    <property type="protein sequence ID" value="ODP36749.1"/>
    <property type="molecule type" value="Genomic_DNA"/>
</dbReference>